<keyword evidence="2" id="KW-1185">Reference proteome</keyword>
<dbReference type="Proteomes" id="UP001320154">
    <property type="component" value="Unassembled WGS sequence"/>
</dbReference>
<reference evidence="1 2" key="1">
    <citation type="journal article" date="2021" name="Front. Microbiol.">
        <title>Aerobic Denitrification and Heterotrophic Sulfur Oxidation in the Genus Halomonas Revealed by Six Novel Species Characterizations and Genome-Based Analysis.</title>
        <authorList>
            <person name="Wang L."/>
            <person name="Shao Z."/>
        </authorList>
    </citation>
    <scope>NUCLEOTIDE SEQUENCE [LARGE SCALE GENOMIC DNA]</scope>
    <source>
        <strain evidence="1 2">MCCC 1A05748</strain>
    </source>
</reference>
<evidence type="ECO:0000313" key="2">
    <source>
        <dbReference type="Proteomes" id="UP001320154"/>
    </source>
</evidence>
<name>A0ABS9B9Y1_9GAMM</name>
<protein>
    <submittedName>
        <fullName evidence="1">Uncharacterized protein</fullName>
    </submittedName>
</protein>
<evidence type="ECO:0000313" key="1">
    <source>
        <dbReference type="EMBL" id="MCE8048800.1"/>
    </source>
</evidence>
<gene>
    <name evidence="1" type="ORF">HOP60_18920</name>
</gene>
<dbReference type="RefSeq" id="WP_234251409.1">
    <property type="nucleotide sequence ID" value="NZ_JABFTQ010000015.1"/>
</dbReference>
<organism evidence="1 2">
    <name type="scientific">Billgrantia desiderata</name>
    <dbReference type="NCBI Taxonomy" id="52021"/>
    <lineage>
        <taxon>Bacteria</taxon>
        <taxon>Pseudomonadati</taxon>
        <taxon>Pseudomonadota</taxon>
        <taxon>Gammaproteobacteria</taxon>
        <taxon>Oceanospirillales</taxon>
        <taxon>Halomonadaceae</taxon>
        <taxon>Billgrantia</taxon>
    </lineage>
</organism>
<comment type="caution">
    <text evidence="1">The sequence shown here is derived from an EMBL/GenBank/DDBJ whole genome shotgun (WGS) entry which is preliminary data.</text>
</comment>
<proteinExistence type="predicted"/>
<dbReference type="EMBL" id="JABFTQ010000015">
    <property type="protein sequence ID" value="MCE8048800.1"/>
    <property type="molecule type" value="Genomic_DNA"/>
</dbReference>
<accession>A0ABS9B9Y1</accession>
<sequence>MEDPYKIFRVLIKFMDEGYVDSFLNDGLLFMNNIDYFRSYEDADVALRGDIREGLAATYKAEGLTITLGNHVVEGAVGKVDLRYNHEGDTNIYSMTKISDGKILEAGDSGLFLSNKFIKFGNRAVVISGSNIIEFENRLRNALAKDVNIYTPREDNVLAKQVSYLSREEHHGQMDVFDKFSDYSWQHEWRISFNQKQAAGPYPLKIGDLSDIASVFEIESLIREPLKIVPNNL</sequence>